<comment type="cofactor">
    <cofactor evidence="7">
        <name>[4Fe-4S] cluster</name>
        <dbReference type="ChEBI" id="CHEBI:49883"/>
    </cofactor>
</comment>
<dbReference type="InterPro" id="IPR050572">
    <property type="entry name" value="Fe-S_Ferredoxin"/>
</dbReference>
<feature type="domain" description="4Fe-4S ferredoxin-type" evidence="8">
    <location>
        <begin position="57"/>
        <end position="88"/>
    </location>
</feature>
<evidence type="ECO:0000256" key="6">
    <source>
        <dbReference type="ARBA" id="ARBA00023014"/>
    </source>
</evidence>
<dbReference type="InterPro" id="IPR017900">
    <property type="entry name" value="4Fe4S_Fe_S_CS"/>
</dbReference>
<dbReference type="FunFam" id="3.30.70.20:FF:000025">
    <property type="entry name" value="Ferredoxin-type protein NapF"/>
    <property type="match status" value="1"/>
</dbReference>
<sequence>MVDLSRRNILTGSWRAARGEIRPPWTQEDSAFLSRCIRCDACVQACENGILQRGAGGYPAVNFLRGECSFCYACASACPEALFSPRHARAWDLRFTLGEACLAQRSIECRRCEDSCEPQAITFRPTLSGIYQPRLVVEACSGCGACVADCPVSAITVEYNHAH</sequence>
<dbReference type="Gene3D" id="3.30.70.20">
    <property type="match status" value="2"/>
</dbReference>
<proteinExistence type="inferred from homology"/>
<evidence type="ECO:0000256" key="4">
    <source>
        <dbReference type="ARBA" id="ARBA00022737"/>
    </source>
</evidence>
<keyword evidence="1 7" id="KW-0004">4Fe-4S</keyword>
<feature type="binding site" evidence="7">
    <location>
        <position position="78"/>
    </location>
    <ligand>
        <name>[4Fe-4S] cluster</name>
        <dbReference type="ChEBI" id="CHEBI:49883"/>
        <label>2</label>
    </ligand>
</feature>
<dbReference type="PROSITE" id="PS00198">
    <property type="entry name" value="4FE4S_FER_1"/>
    <property type="match status" value="2"/>
</dbReference>
<feature type="binding site" evidence="7">
    <location>
        <position position="146"/>
    </location>
    <ligand>
        <name>[4Fe-4S] cluster</name>
        <dbReference type="ChEBI" id="CHEBI:49883"/>
        <label>3</label>
    </ligand>
</feature>
<feature type="binding site" evidence="7">
    <location>
        <position position="140"/>
    </location>
    <ligand>
        <name>[4Fe-4S] cluster</name>
        <dbReference type="ChEBI" id="CHEBI:49883"/>
        <label>3</label>
    </ligand>
</feature>
<dbReference type="AlphaFoldDB" id="A0A6L6ILJ7"/>
<dbReference type="OrthoDB" id="9808559at2"/>
<dbReference type="HAMAP" id="MF_02201">
    <property type="entry name" value="NapF"/>
    <property type="match status" value="1"/>
</dbReference>
<comment type="subunit">
    <text evidence="7">Interacts with the cytoplasmic NapA precursor.</text>
</comment>
<dbReference type="GO" id="GO:0005737">
    <property type="term" value="C:cytoplasm"/>
    <property type="evidence" value="ECO:0007669"/>
    <property type="project" value="UniProtKB-SubCell"/>
</dbReference>
<feature type="binding site" evidence="7">
    <location>
        <position position="42"/>
    </location>
    <ligand>
        <name>[4Fe-4S] cluster</name>
        <dbReference type="ChEBI" id="CHEBI:49883"/>
        <label>1</label>
    </ligand>
</feature>
<dbReference type="InterPro" id="IPR004496">
    <property type="entry name" value="NapF"/>
</dbReference>
<dbReference type="Proteomes" id="UP000477739">
    <property type="component" value="Unassembled WGS sequence"/>
</dbReference>
<feature type="binding site" evidence="7">
    <location>
        <position position="68"/>
    </location>
    <ligand>
        <name>[4Fe-4S] cluster</name>
        <dbReference type="ChEBI" id="CHEBI:49883"/>
        <label>2</label>
    </ligand>
</feature>
<feature type="binding site" evidence="7">
    <location>
        <position position="74"/>
    </location>
    <ligand>
        <name>[4Fe-4S] cluster</name>
        <dbReference type="ChEBI" id="CHEBI:49883"/>
        <label>2</label>
    </ligand>
</feature>
<feature type="binding site" evidence="7">
    <location>
        <position position="36"/>
    </location>
    <ligand>
        <name>[4Fe-4S] cluster</name>
        <dbReference type="ChEBI" id="CHEBI:49883"/>
        <label>1</label>
    </ligand>
</feature>
<keyword evidence="3 7" id="KW-0479">Metal-binding</keyword>
<feature type="binding site" evidence="7">
    <location>
        <position position="46"/>
    </location>
    <ligand>
        <name>[4Fe-4S] cluster</name>
        <dbReference type="ChEBI" id="CHEBI:49883"/>
        <label>1</label>
    </ligand>
</feature>
<dbReference type="PANTHER" id="PTHR43687:SF4">
    <property type="entry name" value="BLR5484 PROTEIN"/>
    <property type="match status" value="1"/>
</dbReference>
<evidence type="ECO:0000256" key="3">
    <source>
        <dbReference type="ARBA" id="ARBA00022723"/>
    </source>
</evidence>
<reference evidence="9 10" key="1">
    <citation type="submission" date="2019-11" db="EMBL/GenBank/DDBJ databases">
        <title>Escherichia alba sp. nov. isolated from the gut of plastic-eating superworms Zophobas atratus.</title>
        <authorList>
            <person name="Yang Y."/>
        </authorList>
    </citation>
    <scope>NUCLEOTIDE SEQUENCE [LARGE SCALE GENOMIC DNA]</scope>
    <source>
        <strain evidence="10">BIT-B35</strain>
    </source>
</reference>
<evidence type="ECO:0000313" key="10">
    <source>
        <dbReference type="Proteomes" id="UP000477739"/>
    </source>
</evidence>
<feature type="domain" description="4Fe-4S ferredoxin-type" evidence="8">
    <location>
        <begin position="27"/>
        <end position="56"/>
    </location>
</feature>
<dbReference type="CDD" id="cd10564">
    <property type="entry name" value="NapF_like"/>
    <property type="match status" value="1"/>
</dbReference>
<comment type="similarity">
    <text evidence="7">Belongs to the NapF family.</text>
</comment>
<feature type="domain" description="4Fe-4S ferredoxin-type" evidence="8">
    <location>
        <begin position="131"/>
        <end position="160"/>
    </location>
</feature>
<comment type="function">
    <text evidence="7">Could be involved in the maturation of NapA, the catalytic subunit of the periplasmic nitrate reductase, before its export into the periplasm.</text>
</comment>
<evidence type="ECO:0000313" key="9">
    <source>
        <dbReference type="EMBL" id="MTH46466.1"/>
    </source>
</evidence>
<evidence type="ECO:0000256" key="1">
    <source>
        <dbReference type="ARBA" id="ARBA00022485"/>
    </source>
</evidence>
<keyword evidence="5 7" id="KW-0408">Iron</keyword>
<feature type="binding site" evidence="7">
    <location>
        <position position="39"/>
    </location>
    <ligand>
        <name>[4Fe-4S] cluster</name>
        <dbReference type="ChEBI" id="CHEBI:49883"/>
        <label>1</label>
    </ligand>
</feature>
<accession>A0A6L6ILJ7</accession>
<evidence type="ECO:0000256" key="5">
    <source>
        <dbReference type="ARBA" id="ARBA00023004"/>
    </source>
</evidence>
<evidence type="ECO:0000259" key="8">
    <source>
        <dbReference type="PROSITE" id="PS51379"/>
    </source>
</evidence>
<feature type="binding site" evidence="7">
    <location>
        <position position="150"/>
    </location>
    <ligand>
        <name>[4Fe-4S] cluster</name>
        <dbReference type="ChEBI" id="CHEBI:49883"/>
        <label>3</label>
    </ligand>
</feature>
<dbReference type="GO" id="GO:0046872">
    <property type="term" value="F:metal ion binding"/>
    <property type="evidence" value="ECO:0007669"/>
    <property type="project" value="UniProtKB-KW"/>
</dbReference>
<name>A0A6L6ILJ7_9ENTR</name>
<keyword evidence="6 7" id="KW-0411">Iron-sulfur</keyword>
<keyword evidence="2 7" id="KW-0963">Cytoplasm</keyword>
<dbReference type="FunFam" id="3.30.70.20:FF:000024">
    <property type="entry name" value="Ferredoxin-type protein NapF"/>
    <property type="match status" value="1"/>
</dbReference>
<organism evidence="9 10">
    <name type="scientific">Intestinirhabdus alba</name>
    <dbReference type="NCBI Taxonomy" id="2899544"/>
    <lineage>
        <taxon>Bacteria</taxon>
        <taxon>Pseudomonadati</taxon>
        <taxon>Pseudomonadota</taxon>
        <taxon>Gammaproteobacteria</taxon>
        <taxon>Enterobacterales</taxon>
        <taxon>Enterobacteriaceae</taxon>
        <taxon>Intestinirhabdus</taxon>
    </lineage>
</organism>
<feature type="binding site" evidence="7">
    <location>
        <position position="71"/>
    </location>
    <ligand>
        <name>[4Fe-4S] cluster</name>
        <dbReference type="ChEBI" id="CHEBI:49883"/>
        <label>2</label>
    </ligand>
</feature>
<keyword evidence="10" id="KW-1185">Reference proteome</keyword>
<gene>
    <name evidence="7 9" type="primary">napF</name>
    <name evidence="9" type="ORF">GJV78_09420</name>
</gene>
<protein>
    <recommendedName>
        <fullName evidence="7">Ferredoxin-type protein NapF</fullName>
    </recommendedName>
</protein>
<dbReference type="GO" id="GO:0051539">
    <property type="term" value="F:4 iron, 4 sulfur cluster binding"/>
    <property type="evidence" value="ECO:0007669"/>
    <property type="project" value="UniProtKB-UniRule"/>
</dbReference>
<comment type="caution">
    <text evidence="9">The sequence shown here is derived from an EMBL/GenBank/DDBJ whole genome shotgun (WGS) entry which is preliminary data.</text>
</comment>
<feature type="binding site" evidence="7">
    <location>
        <position position="143"/>
    </location>
    <ligand>
        <name>[4Fe-4S] cluster</name>
        <dbReference type="ChEBI" id="CHEBI:49883"/>
        <label>3</label>
    </ligand>
</feature>
<dbReference type="Pfam" id="PF12838">
    <property type="entry name" value="Fer4_7"/>
    <property type="match status" value="2"/>
</dbReference>
<dbReference type="PROSITE" id="PS51379">
    <property type="entry name" value="4FE4S_FER_2"/>
    <property type="match status" value="3"/>
</dbReference>
<dbReference type="PANTHER" id="PTHR43687">
    <property type="entry name" value="ADENYLYLSULFATE REDUCTASE, BETA SUBUNIT"/>
    <property type="match status" value="1"/>
</dbReference>
<keyword evidence="4 7" id="KW-0677">Repeat</keyword>
<evidence type="ECO:0000256" key="7">
    <source>
        <dbReference type="HAMAP-Rule" id="MF_02201"/>
    </source>
</evidence>
<comment type="subcellular location">
    <subcellularLocation>
        <location evidence="7">Cytoplasm</location>
    </subcellularLocation>
</comment>
<dbReference type="EMBL" id="WMJZ01000010">
    <property type="protein sequence ID" value="MTH46466.1"/>
    <property type="molecule type" value="Genomic_DNA"/>
</dbReference>
<dbReference type="SUPFAM" id="SSF54862">
    <property type="entry name" value="4Fe-4S ferredoxins"/>
    <property type="match status" value="1"/>
</dbReference>
<dbReference type="InterPro" id="IPR017896">
    <property type="entry name" value="4Fe4S_Fe-S-bd"/>
</dbReference>
<evidence type="ECO:0000256" key="2">
    <source>
        <dbReference type="ARBA" id="ARBA00022490"/>
    </source>
</evidence>
<dbReference type="NCBIfam" id="TIGR00402">
    <property type="entry name" value="napF"/>
    <property type="match status" value="1"/>
</dbReference>